<dbReference type="EC" id="2.1.1.80" evidence="5"/>
<dbReference type="SMART" id="SM00138">
    <property type="entry name" value="MeTrc"/>
    <property type="match status" value="1"/>
</dbReference>
<dbReference type="InterPro" id="IPR022642">
    <property type="entry name" value="CheR_C"/>
</dbReference>
<accession>A0ABU8Y0X4</accession>
<dbReference type="PANTHER" id="PTHR24422:SF26">
    <property type="entry name" value="CHEMOTAXIS PROTEIN METHYLTRANSFERASE"/>
    <property type="match status" value="1"/>
</dbReference>
<dbReference type="PIRSF" id="PIRSF000410">
    <property type="entry name" value="CheR"/>
    <property type="match status" value="1"/>
</dbReference>
<gene>
    <name evidence="7" type="ORF">U1T56_21975</name>
</gene>
<dbReference type="SUPFAM" id="SSF47757">
    <property type="entry name" value="Chemotaxis receptor methyltransferase CheR, N-terminal domain"/>
    <property type="match status" value="1"/>
</dbReference>
<dbReference type="InterPro" id="IPR000780">
    <property type="entry name" value="CheR_MeTrfase"/>
</dbReference>
<evidence type="ECO:0000256" key="4">
    <source>
        <dbReference type="ARBA" id="ARBA00022691"/>
    </source>
</evidence>
<keyword evidence="2 5" id="KW-0489">Methyltransferase</keyword>
<dbReference type="InterPro" id="IPR050903">
    <property type="entry name" value="Bact_Chemotaxis_MeTrfase"/>
</dbReference>
<evidence type="ECO:0000256" key="5">
    <source>
        <dbReference type="PIRNR" id="PIRNR000410"/>
    </source>
</evidence>
<feature type="domain" description="CheR-type methyltransferase" evidence="6">
    <location>
        <begin position="9"/>
        <end position="285"/>
    </location>
</feature>
<keyword evidence="8" id="KW-1185">Reference proteome</keyword>
<dbReference type="Pfam" id="PF01739">
    <property type="entry name" value="CheR"/>
    <property type="match status" value="1"/>
</dbReference>
<dbReference type="InterPro" id="IPR036804">
    <property type="entry name" value="CheR_N_sf"/>
</dbReference>
<organism evidence="7 8">
    <name type="scientific">Benzoatithermus flavus</name>
    <dbReference type="NCBI Taxonomy" id="3108223"/>
    <lineage>
        <taxon>Bacteria</taxon>
        <taxon>Pseudomonadati</taxon>
        <taxon>Pseudomonadota</taxon>
        <taxon>Alphaproteobacteria</taxon>
        <taxon>Geminicoccales</taxon>
        <taxon>Geminicoccaceae</taxon>
        <taxon>Benzoatithermus</taxon>
    </lineage>
</organism>
<dbReference type="EMBL" id="JBBLZC010000035">
    <property type="protein sequence ID" value="MEK0085832.1"/>
    <property type="molecule type" value="Genomic_DNA"/>
</dbReference>
<comment type="function">
    <text evidence="5">Methylation of the membrane-bound methyl-accepting chemotaxis proteins (MCP) to form gamma-glutamyl methyl ester residues in MCP.</text>
</comment>
<reference evidence="7 8" key="1">
    <citation type="submission" date="2024-01" db="EMBL/GenBank/DDBJ databases">
        <title>Multi-omics insights into the function and evolution of sodium benzoate biodegradation pathways in Benzoatithermus flavus gen. nov., sp. nov. from hot spring.</title>
        <authorList>
            <person name="Hu C.-J."/>
            <person name="Li W.-J."/>
        </authorList>
    </citation>
    <scope>NUCLEOTIDE SEQUENCE [LARGE SCALE GENOMIC DNA]</scope>
    <source>
        <strain evidence="7 8">SYSU G07066</strain>
    </source>
</reference>
<dbReference type="PRINTS" id="PR00996">
    <property type="entry name" value="CHERMTFRASE"/>
</dbReference>
<sequence length="285" mass="31982">MITTPSAVPAWSQANLTFEQFERIAGLITTVCGIVLTPAKCTMLESRLRRRLQANGLESFAAYVELLADPQRRAGELQALIDAVTTNHTAFWREPAHFEFLQAGGLAALLPEIADRPLRAWSAACSSGEEPYTLAMVLAEALPAVSERGFTILATDISTAMLQKAARAIYREKEVAPLPERLKERHLLRERDGSGLYRVRPELRRRVRLAQLNLTDRIWQLGGPQDLILCRNVLIYFGQGTREQILRRLCQHLRPGGILCLGHADHILGCTLPLRMLRANIYQRL</sequence>
<dbReference type="InterPro" id="IPR022641">
    <property type="entry name" value="CheR_N"/>
</dbReference>
<dbReference type="Proteomes" id="UP001375743">
    <property type="component" value="Unassembled WGS sequence"/>
</dbReference>
<evidence type="ECO:0000259" key="6">
    <source>
        <dbReference type="PROSITE" id="PS50123"/>
    </source>
</evidence>
<evidence type="ECO:0000313" key="8">
    <source>
        <dbReference type="Proteomes" id="UP001375743"/>
    </source>
</evidence>
<dbReference type="RefSeq" id="WP_418161679.1">
    <property type="nucleotide sequence ID" value="NZ_JBBLZC010000035.1"/>
</dbReference>
<evidence type="ECO:0000256" key="2">
    <source>
        <dbReference type="ARBA" id="ARBA00022603"/>
    </source>
</evidence>
<evidence type="ECO:0000256" key="1">
    <source>
        <dbReference type="ARBA" id="ARBA00001541"/>
    </source>
</evidence>
<dbReference type="Gene3D" id="1.10.155.10">
    <property type="entry name" value="Chemotaxis receptor methyltransferase CheR, N-terminal domain"/>
    <property type="match status" value="1"/>
</dbReference>
<dbReference type="Gene3D" id="3.40.50.150">
    <property type="entry name" value="Vaccinia Virus protein VP39"/>
    <property type="match status" value="1"/>
</dbReference>
<dbReference type="PANTHER" id="PTHR24422">
    <property type="entry name" value="CHEMOTAXIS PROTEIN METHYLTRANSFERASE"/>
    <property type="match status" value="1"/>
</dbReference>
<protein>
    <recommendedName>
        <fullName evidence="5">Chemotaxis protein methyltransferase</fullName>
        <ecNumber evidence="5">2.1.1.80</ecNumber>
    </recommendedName>
</protein>
<proteinExistence type="predicted"/>
<dbReference type="SUPFAM" id="SSF53335">
    <property type="entry name" value="S-adenosyl-L-methionine-dependent methyltransferases"/>
    <property type="match status" value="1"/>
</dbReference>
<comment type="caution">
    <text evidence="7">The sequence shown here is derived from an EMBL/GenBank/DDBJ whole genome shotgun (WGS) entry which is preliminary data.</text>
</comment>
<dbReference type="PROSITE" id="PS50123">
    <property type="entry name" value="CHER"/>
    <property type="match status" value="1"/>
</dbReference>
<comment type="catalytic activity">
    <reaction evidence="1 5">
        <text>L-glutamyl-[protein] + S-adenosyl-L-methionine = [protein]-L-glutamate 5-O-methyl ester + S-adenosyl-L-homocysteine</text>
        <dbReference type="Rhea" id="RHEA:24452"/>
        <dbReference type="Rhea" id="RHEA-COMP:10208"/>
        <dbReference type="Rhea" id="RHEA-COMP:10311"/>
        <dbReference type="ChEBI" id="CHEBI:29973"/>
        <dbReference type="ChEBI" id="CHEBI:57856"/>
        <dbReference type="ChEBI" id="CHEBI:59789"/>
        <dbReference type="ChEBI" id="CHEBI:82795"/>
        <dbReference type="EC" id="2.1.1.80"/>
    </reaction>
</comment>
<dbReference type="CDD" id="cd02440">
    <property type="entry name" value="AdoMet_MTases"/>
    <property type="match status" value="1"/>
</dbReference>
<keyword evidence="3 5" id="KW-0808">Transferase</keyword>
<dbReference type="Pfam" id="PF03705">
    <property type="entry name" value="CheR_N"/>
    <property type="match status" value="1"/>
</dbReference>
<dbReference type="InterPro" id="IPR029063">
    <property type="entry name" value="SAM-dependent_MTases_sf"/>
</dbReference>
<evidence type="ECO:0000313" key="7">
    <source>
        <dbReference type="EMBL" id="MEK0085832.1"/>
    </source>
</evidence>
<dbReference type="InterPro" id="IPR026024">
    <property type="entry name" value="Chemotaxis_MeTrfase_CheR"/>
</dbReference>
<keyword evidence="4 5" id="KW-0949">S-adenosyl-L-methionine</keyword>
<name>A0ABU8Y0X4_9PROT</name>
<evidence type="ECO:0000256" key="3">
    <source>
        <dbReference type="ARBA" id="ARBA00022679"/>
    </source>
</evidence>